<reference evidence="1" key="1">
    <citation type="submission" date="2021-02" db="EMBL/GenBank/DDBJ databases">
        <authorList>
            <person name="Dougan E. K."/>
            <person name="Rhodes N."/>
            <person name="Thang M."/>
            <person name="Chan C."/>
        </authorList>
    </citation>
    <scope>NUCLEOTIDE SEQUENCE</scope>
</reference>
<keyword evidence="2" id="KW-1185">Reference proteome</keyword>
<evidence type="ECO:0000313" key="2">
    <source>
        <dbReference type="Proteomes" id="UP000604046"/>
    </source>
</evidence>
<evidence type="ECO:0000313" key="1">
    <source>
        <dbReference type="EMBL" id="CAE7245628.1"/>
    </source>
</evidence>
<proteinExistence type="predicted"/>
<organism evidence="1 2">
    <name type="scientific">Symbiodinium natans</name>
    <dbReference type="NCBI Taxonomy" id="878477"/>
    <lineage>
        <taxon>Eukaryota</taxon>
        <taxon>Sar</taxon>
        <taxon>Alveolata</taxon>
        <taxon>Dinophyceae</taxon>
        <taxon>Suessiales</taxon>
        <taxon>Symbiodiniaceae</taxon>
        <taxon>Symbiodinium</taxon>
    </lineage>
</organism>
<name>A0A812LTN8_9DINO</name>
<sequence length="100" mass="11511">MSMHLRTLCRLQLCVDSSISCIDSLWTVLADLPTPRVFRNLSTILLSRGLRRPVFYAEPKQFEQTQELVGTFVPKLRTWLEAIVKAGRSEGVRCWRDSES</sequence>
<dbReference type="EMBL" id="CAJNDS010001057">
    <property type="protein sequence ID" value="CAE7245628.1"/>
    <property type="molecule type" value="Genomic_DNA"/>
</dbReference>
<dbReference type="OrthoDB" id="441795at2759"/>
<accession>A0A812LTN8</accession>
<comment type="caution">
    <text evidence="1">The sequence shown here is derived from an EMBL/GenBank/DDBJ whole genome shotgun (WGS) entry which is preliminary data.</text>
</comment>
<protein>
    <submittedName>
        <fullName evidence="1">Uncharacterized protein</fullName>
    </submittedName>
</protein>
<dbReference type="Proteomes" id="UP000604046">
    <property type="component" value="Unassembled WGS sequence"/>
</dbReference>
<gene>
    <name evidence="1" type="ORF">SNAT2548_LOCUS11598</name>
</gene>
<dbReference type="AlphaFoldDB" id="A0A812LTN8"/>